<proteinExistence type="predicted"/>
<dbReference type="AlphaFoldDB" id="A0A8K0NQL7"/>
<feature type="compositionally biased region" description="Basic residues" evidence="1">
    <location>
        <begin position="79"/>
        <end position="90"/>
    </location>
</feature>
<feature type="region of interest" description="Disordered" evidence="1">
    <location>
        <begin position="1"/>
        <end position="143"/>
    </location>
</feature>
<evidence type="ECO:0000256" key="1">
    <source>
        <dbReference type="SAM" id="MobiDB-lite"/>
    </source>
</evidence>
<comment type="caution">
    <text evidence="2">The sequence shown here is derived from an EMBL/GenBank/DDBJ whole genome shotgun (WGS) entry which is preliminary data.</text>
</comment>
<feature type="compositionally biased region" description="Polar residues" evidence="1">
    <location>
        <begin position="46"/>
        <end position="65"/>
    </location>
</feature>
<dbReference type="EMBL" id="JABELV010000193">
    <property type="protein sequence ID" value="KAG7528283.1"/>
    <property type="molecule type" value="Genomic_DNA"/>
</dbReference>
<feature type="region of interest" description="Disordered" evidence="1">
    <location>
        <begin position="247"/>
        <end position="271"/>
    </location>
</feature>
<gene>
    <name evidence="2" type="ORF">FFLO_06267</name>
</gene>
<evidence type="ECO:0000313" key="2">
    <source>
        <dbReference type="EMBL" id="KAG7528283.1"/>
    </source>
</evidence>
<sequence>MTSILSSPRIHDDLVDNKENRSDSPSRLPISNARSTMSMSLRPRTTKPTSDTRSTLHPSATSSVLASKRMRSPYERPRRPPARAKNLRRPRGAENVAPPSTGGDLDLGSLRSMSITQPKKTNVTHTQQQQQQQRRYPSYGPSPTHMIAPVITSKGGRRKPPPANLMLDGGHRPQRQFQLPGVYPVQHSHQQDGQAYMPMQLQAGPVMRIPSFKTDIGTEGSLAQSGSFPSIPSLTYSSSIGSSLGASGSSGAGVGVGSSSGAGSGKMQVPVSLPRPPIMDVLARRIIKSDPDVTESIEHVGARLKTISGDLLRAAGLYRPQYPATMRSPHSATPTAKSSSSTLPSSSVSDQFSSPSNLSTIKEDVEPPYSAGPMTGSTMSSRTNPTESTEMADSLEGPFDIMFDQTLSFGLTVEAERYLDERDGKGWTELAGCEPDCCLAVKNTKSKPVGCSEDEEKEYMGKMLPAHHLLYISHCANFPPRQGPALDESGFALPLNASYHHDPSTSDLPPIRTTTQLPLVHLSVPFPTQFITLHQYLYLPNPARLLSTLLALPPPIVLPGQTASKSPAERLATLPIGAIVERLRNIHKMWSNVVHLGIKDEMLWKAMERAWSVAIEASQARAKSTQVQQQHLQQQHARQNFPVQNNQIGFNFLSSQTLEAMMGPSLMAFPSGQMWPAQLVHGEHRPDPLPNHPKSAGISSTGHVMGLPSHDEGTTLAC</sequence>
<dbReference type="Proteomes" id="UP000812966">
    <property type="component" value="Unassembled WGS sequence"/>
</dbReference>
<feature type="compositionally biased region" description="Low complexity" evidence="1">
    <location>
        <begin position="328"/>
        <end position="356"/>
    </location>
</feature>
<feature type="compositionally biased region" description="Gly residues" evidence="1">
    <location>
        <begin position="248"/>
        <end position="264"/>
    </location>
</feature>
<accession>A0A8K0NQL7</accession>
<feature type="region of interest" description="Disordered" evidence="1">
    <location>
        <begin position="323"/>
        <end position="392"/>
    </location>
</feature>
<evidence type="ECO:0000313" key="3">
    <source>
        <dbReference type="Proteomes" id="UP000812966"/>
    </source>
</evidence>
<feature type="compositionally biased region" description="Polar residues" evidence="1">
    <location>
        <begin position="375"/>
        <end position="391"/>
    </location>
</feature>
<feature type="compositionally biased region" description="Polar residues" evidence="1">
    <location>
        <begin position="111"/>
        <end position="126"/>
    </location>
</feature>
<organism evidence="2 3">
    <name type="scientific">Filobasidium floriforme</name>
    <dbReference type="NCBI Taxonomy" id="5210"/>
    <lineage>
        <taxon>Eukaryota</taxon>
        <taxon>Fungi</taxon>
        <taxon>Dikarya</taxon>
        <taxon>Basidiomycota</taxon>
        <taxon>Agaricomycotina</taxon>
        <taxon>Tremellomycetes</taxon>
        <taxon>Filobasidiales</taxon>
        <taxon>Filobasidiaceae</taxon>
        <taxon>Filobasidium</taxon>
    </lineage>
</organism>
<feature type="compositionally biased region" description="Basic and acidic residues" evidence="1">
    <location>
        <begin position="709"/>
        <end position="718"/>
    </location>
</feature>
<feature type="region of interest" description="Disordered" evidence="1">
    <location>
        <begin position="681"/>
        <end position="718"/>
    </location>
</feature>
<protein>
    <submittedName>
        <fullName evidence="2">Uncharacterized protein</fullName>
    </submittedName>
</protein>
<feature type="compositionally biased region" description="Basic and acidic residues" evidence="1">
    <location>
        <begin position="9"/>
        <end position="24"/>
    </location>
</feature>
<name>A0A8K0NQL7_9TREE</name>
<reference evidence="2" key="1">
    <citation type="submission" date="2020-04" db="EMBL/GenBank/DDBJ databases">
        <title>Analysis of mating type loci in Filobasidium floriforme.</title>
        <authorList>
            <person name="Nowrousian M."/>
        </authorList>
    </citation>
    <scope>NUCLEOTIDE SEQUENCE</scope>
    <source>
        <strain evidence="2">CBS 6242</strain>
    </source>
</reference>
<keyword evidence="3" id="KW-1185">Reference proteome</keyword>